<gene>
    <name evidence="9" type="ORF">CARN2_1136</name>
</gene>
<feature type="domain" description="ABC transmembrane type-1" evidence="8">
    <location>
        <begin position="71"/>
        <end position="270"/>
    </location>
</feature>
<keyword evidence="6 7" id="KW-0472">Membrane</keyword>
<dbReference type="PANTHER" id="PTHR30183">
    <property type="entry name" value="MOLYBDENUM TRANSPORT SYSTEM PERMEASE PROTEIN MODB"/>
    <property type="match status" value="1"/>
</dbReference>
<dbReference type="SUPFAM" id="SSF161098">
    <property type="entry name" value="MetI-like"/>
    <property type="match status" value="1"/>
</dbReference>
<comment type="caution">
    <text evidence="9">The sequence shown here is derived from an EMBL/GenBank/DDBJ whole genome shotgun (WGS) entry which is preliminary data.</text>
</comment>
<dbReference type="PANTHER" id="PTHR30183:SF3">
    <property type="entry name" value="MOLYBDENUM TRANSPORT SYSTEM PERMEASE PROTEIN MODB"/>
    <property type="match status" value="1"/>
</dbReference>
<keyword evidence="2" id="KW-0813">Transport</keyword>
<proteinExistence type="predicted"/>
<protein>
    <submittedName>
        <fullName evidence="9">Putative ABC-type transport system, permease component</fullName>
    </submittedName>
</protein>
<evidence type="ECO:0000256" key="4">
    <source>
        <dbReference type="ARBA" id="ARBA00022692"/>
    </source>
</evidence>
<dbReference type="Gene3D" id="1.10.3720.10">
    <property type="entry name" value="MetI-like"/>
    <property type="match status" value="1"/>
</dbReference>
<sequence>MPITPLDSAATAHLPPHLPLHQPSQVQARRAWVVAVFGLAGLAFLSLPFVGLFISTPWSALHLQQGDLGSLGVSVVYTLVALAIVVAFGTPVAWWLARHEFRGKWVMELLVLLPLLTPPLAMGLLLSMSYGPYSWIGQPLGHLGLSLTNTPQAFLLAQVYGSAPYFIVAARSAFEGVPRELEQISLTLGQSPWRTFWRITVPLAGLGLGAGVALAWVRALGEFGIVLIVAYYPQGIPVKLWVNLQDTGLSAVYPLLWLFFLIGLPLPLLMGALSRRPYARG</sequence>
<evidence type="ECO:0000259" key="8">
    <source>
        <dbReference type="PROSITE" id="PS50928"/>
    </source>
</evidence>
<dbReference type="CDD" id="cd06261">
    <property type="entry name" value="TM_PBP2"/>
    <property type="match status" value="1"/>
</dbReference>
<dbReference type="InterPro" id="IPR035906">
    <property type="entry name" value="MetI-like_sf"/>
</dbReference>
<dbReference type="AlphaFoldDB" id="E6PMJ4"/>
<evidence type="ECO:0000256" key="5">
    <source>
        <dbReference type="ARBA" id="ARBA00022989"/>
    </source>
</evidence>
<evidence type="ECO:0000256" key="3">
    <source>
        <dbReference type="ARBA" id="ARBA00022475"/>
    </source>
</evidence>
<evidence type="ECO:0000256" key="6">
    <source>
        <dbReference type="ARBA" id="ARBA00023136"/>
    </source>
</evidence>
<evidence type="ECO:0000256" key="1">
    <source>
        <dbReference type="ARBA" id="ARBA00004651"/>
    </source>
</evidence>
<dbReference type="GO" id="GO:0055085">
    <property type="term" value="P:transmembrane transport"/>
    <property type="evidence" value="ECO:0007669"/>
    <property type="project" value="InterPro"/>
</dbReference>
<feature type="transmembrane region" description="Helical" evidence="7">
    <location>
        <begin position="195"/>
        <end position="217"/>
    </location>
</feature>
<evidence type="ECO:0000256" key="2">
    <source>
        <dbReference type="ARBA" id="ARBA00022448"/>
    </source>
</evidence>
<dbReference type="Pfam" id="PF00528">
    <property type="entry name" value="BPD_transp_1"/>
    <property type="match status" value="1"/>
</dbReference>
<keyword evidence="3" id="KW-1003">Cell membrane</keyword>
<feature type="transmembrane region" description="Helical" evidence="7">
    <location>
        <begin position="251"/>
        <end position="273"/>
    </location>
</feature>
<feature type="transmembrane region" description="Helical" evidence="7">
    <location>
        <begin position="109"/>
        <end position="133"/>
    </location>
</feature>
<dbReference type="GO" id="GO:0005886">
    <property type="term" value="C:plasma membrane"/>
    <property type="evidence" value="ECO:0007669"/>
    <property type="project" value="UniProtKB-SubCell"/>
</dbReference>
<keyword evidence="4 7" id="KW-0812">Transmembrane</keyword>
<dbReference type="InterPro" id="IPR000515">
    <property type="entry name" value="MetI-like"/>
</dbReference>
<evidence type="ECO:0000256" key="7">
    <source>
        <dbReference type="SAM" id="Phobius"/>
    </source>
</evidence>
<evidence type="ECO:0000313" key="9">
    <source>
        <dbReference type="EMBL" id="CBH96146.1"/>
    </source>
</evidence>
<comment type="subcellular location">
    <subcellularLocation>
        <location evidence="1">Cell membrane</location>
        <topology evidence="1">Multi-pass membrane protein</topology>
    </subcellularLocation>
</comment>
<dbReference type="PROSITE" id="PS50928">
    <property type="entry name" value="ABC_TM1"/>
    <property type="match status" value="1"/>
</dbReference>
<feature type="transmembrane region" description="Helical" evidence="7">
    <location>
        <begin position="74"/>
        <end position="97"/>
    </location>
</feature>
<reference evidence="9" key="1">
    <citation type="submission" date="2009-10" db="EMBL/GenBank/DDBJ databases">
        <title>Diversity of trophic interactions inside an arsenic-rich microbial ecosystem.</title>
        <authorList>
            <person name="Bertin P.N."/>
            <person name="Heinrich-Salmeron A."/>
            <person name="Pelletier E."/>
            <person name="Goulhen-Chollet F."/>
            <person name="Arsene-Ploetze F."/>
            <person name="Gallien S."/>
            <person name="Calteau A."/>
            <person name="Vallenet D."/>
            <person name="Casiot C."/>
            <person name="Chane-Woon-Ming B."/>
            <person name="Giloteaux L."/>
            <person name="Barakat M."/>
            <person name="Bonnefoy V."/>
            <person name="Bruneel O."/>
            <person name="Chandler M."/>
            <person name="Cleiss J."/>
            <person name="Duran R."/>
            <person name="Elbaz-Poulichet F."/>
            <person name="Fonknechten N."/>
            <person name="Lauga B."/>
            <person name="Mornico D."/>
            <person name="Ortet P."/>
            <person name="Schaeffer C."/>
            <person name="Siguier P."/>
            <person name="Alexander Thil Smith A."/>
            <person name="Van Dorsselaer A."/>
            <person name="Weissenbach J."/>
            <person name="Medigue C."/>
            <person name="Le Paslier D."/>
        </authorList>
    </citation>
    <scope>NUCLEOTIDE SEQUENCE</scope>
</reference>
<feature type="transmembrane region" description="Helical" evidence="7">
    <location>
        <begin position="31"/>
        <end position="54"/>
    </location>
</feature>
<organism evidence="9">
    <name type="scientific">mine drainage metagenome</name>
    <dbReference type="NCBI Taxonomy" id="410659"/>
    <lineage>
        <taxon>unclassified sequences</taxon>
        <taxon>metagenomes</taxon>
        <taxon>ecological metagenomes</taxon>
    </lineage>
</organism>
<name>E6PMJ4_9ZZZZ</name>
<dbReference type="EMBL" id="CABM01000021">
    <property type="protein sequence ID" value="CBH96146.1"/>
    <property type="molecule type" value="Genomic_DNA"/>
</dbReference>
<accession>E6PMJ4</accession>
<keyword evidence="5 7" id="KW-1133">Transmembrane helix</keyword>